<reference evidence="5" key="1">
    <citation type="journal article" date="2019" name="Int. J. Syst. Evol. Microbiol.">
        <title>The Global Catalogue of Microorganisms (GCM) 10K type strain sequencing project: providing services to taxonomists for standard genome sequencing and annotation.</title>
        <authorList>
            <consortium name="The Broad Institute Genomics Platform"/>
            <consortium name="The Broad Institute Genome Sequencing Center for Infectious Disease"/>
            <person name="Wu L."/>
            <person name="Ma J."/>
        </authorList>
    </citation>
    <scope>NUCLEOTIDE SEQUENCE [LARGE SCALE GENOMIC DNA]</scope>
    <source>
        <strain evidence="5">CGMCC 4.1721</strain>
    </source>
</reference>
<dbReference type="PRINTS" id="PR01415">
    <property type="entry name" value="ANKYRIN"/>
</dbReference>
<gene>
    <name evidence="4" type="ORF">ACFPRK_06590</name>
</gene>
<accession>A0ABW0AZ92</accession>
<dbReference type="SUPFAM" id="SSF48403">
    <property type="entry name" value="Ankyrin repeat"/>
    <property type="match status" value="1"/>
</dbReference>
<dbReference type="Proteomes" id="UP001596208">
    <property type="component" value="Unassembled WGS sequence"/>
</dbReference>
<feature type="repeat" description="ANK" evidence="3">
    <location>
        <begin position="141"/>
        <end position="173"/>
    </location>
</feature>
<evidence type="ECO:0000256" key="2">
    <source>
        <dbReference type="ARBA" id="ARBA00023043"/>
    </source>
</evidence>
<dbReference type="InterPro" id="IPR002110">
    <property type="entry name" value="Ankyrin_rpt"/>
</dbReference>
<feature type="repeat" description="ANK" evidence="3">
    <location>
        <begin position="37"/>
        <end position="69"/>
    </location>
</feature>
<evidence type="ECO:0000256" key="3">
    <source>
        <dbReference type="PROSITE-ProRule" id="PRU00023"/>
    </source>
</evidence>
<keyword evidence="2 3" id="KW-0040">ANK repeat</keyword>
<comment type="caution">
    <text evidence="4">The sequence shown here is derived from an EMBL/GenBank/DDBJ whole genome shotgun (WGS) entry which is preliminary data.</text>
</comment>
<sequence length="208" mass="22143">MQTDSKAEQLARAAEAGDADVVARLLGEGVPVGTCGGGRTALDLAVRHGHDDLVRLLLEAGADPEQQAGEYGELTPLAQAAMHSRTEIARVLLDAGAHPDTRCRIGFPLLFAATSAVPAPNCPEIVDLLLDRGADITQRLRDLTTLEWAVWFGQVDMVRQLLRRGADPSAKALDLANERIRRHPDARQDCEHVIEALLAAGAPGAATP</sequence>
<evidence type="ECO:0000313" key="5">
    <source>
        <dbReference type="Proteomes" id="UP001596208"/>
    </source>
</evidence>
<organism evidence="4 5">
    <name type="scientific">Streptomyces mutomycini</name>
    <dbReference type="NCBI Taxonomy" id="284036"/>
    <lineage>
        <taxon>Bacteria</taxon>
        <taxon>Bacillati</taxon>
        <taxon>Actinomycetota</taxon>
        <taxon>Actinomycetes</taxon>
        <taxon>Kitasatosporales</taxon>
        <taxon>Streptomycetaceae</taxon>
        <taxon>Streptomyces</taxon>
    </lineage>
</organism>
<dbReference type="PANTHER" id="PTHR24171">
    <property type="entry name" value="ANKYRIN REPEAT DOMAIN-CONTAINING PROTEIN 39-RELATED"/>
    <property type="match status" value="1"/>
</dbReference>
<keyword evidence="5" id="KW-1185">Reference proteome</keyword>
<dbReference type="PROSITE" id="PS50297">
    <property type="entry name" value="ANK_REP_REGION"/>
    <property type="match status" value="2"/>
</dbReference>
<feature type="repeat" description="ANK" evidence="3">
    <location>
        <begin position="72"/>
        <end position="104"/>
    </location>
</feature>
<dbReference type="Pfam" id="PF00023">
    <property type="entry name" value="Ank"/>
    <property type="match status" value="1"/>
</dbReference>
<dbReference type="PROSITE" id="PS50088">
    <property type="entry name" value="ANK_REPEAT"/>
    <property type="match status" value="3"/>
</dbReference>
<keyword evidence="1" id="KW-0677">Repeat</keyword>
<proteinExistence type="predicted"/>
<dbReference type="RefSeq" id="WP_079122446.1">
    <property type="nucleotide sequence ID" value="NZ_JBHSKI010000002.1"/>
</dbReference>
<dbReference type="EMBL" id="JBHSKI010000002">
    <property type="protein sequence ID" value="MFC5170266.1"/>
    <property type="molecule type" value="Genomic_DNA"/>
</dbReference>
<evidence type="ECO:0000256" key="1">
    <source>
        <dbReference type="ARBA" id="ARBA00022737"/>
    </source>
</evidence>
<name>A0ABW0AZ92_9ACTN</name>
<protein>
    <submittedName>
        <fullName evidence="4">Ankyrin repeat domain-containing protein</fullName>
    </submittedName>
</protein>
<dbReference type="Pfam" id="PF12796">
    <property type="entry name" value="Ank_2"/>
    <property type="match status" value="2"/>
</dbReference>
<dbReference type="InterPro" id="IPR036770">
    <property type="entry name" value="Ankyrin_rpt-contain_sf"/>
</dbReference>
<evidence type="ECO:0000313" key="4">
    <source>
        <dbReference type="EMBL" id="MFC5170266.1"/>
    </source>
</evidence>
<dbReference type="Gene3D" id="1.25.40.20">
    <property type="entry name" value="Ankyrin repeat-containing domain"/>
    <property type="match status" value="1"/>
</dbReference>
<dbReference type="SMART" id="SM00248">
    <property type="entry name" value="ANK"/>
    <property type="match status" value="5"/>
</dbReference>